<evidence type="ECO:0000313" key="3">
    <source>
        <dbReference type="Proteomes" id="UP001213907"/>
    </source>
</evidence>
<name>A0ABY8BQ73_AFICR</name>
<protein>
    <submittedName>
        <fullName evidence="2">Uncharacterized protein</fullName>
    </submittedName>
</protein>
<organism evidence="2 3">
    <name type="scientific">Afipia carboxydohydrogena</name>
    <name type="common">Pseudomonas carboxydohydrogena</name>
    <dbReference type="NCBI Taxonomy" id="290"/>
    <lineage>
        <taxon>Bacteria</taxon>
        <taxon>Pseudomonadati</taxon>
        <taxon>Pseudomonadota</taxon>
        <taxon>Alphaproteobacteria</taxon>
        <taxon>Hyphomicrobiales</taxon>
        <taxon>Nitrobacteraceae</taxon>
        <taxon>Afipia</taxon>
    </lineage>
</organism>
<gene>
    <name evidence="2" type="ORF">AFIC_000128</name>
</gene>
<evidence type="ECO:0000256" key="1">
    <source>
        <dbReference type="SAM" id="MobiDB-lite"/>
    </source>
</evidence>
<dbReference type="EMBL" id="CP113162">
    <property type="protein sequence ID" value="WEF51686.1"/>
    <property type="molecule type" value="Genomic_DNA"/>
</dbReference>
<dbReference type="Proteomes" id="UP001213907">
    <property type="component" value="Chromosome"/>
</dbReference>
<accession>A0ABY8BQ73</accession>
<dbReference type="RefSeq" id="WP_275247276.1">
    <property type="nucleotide sequence ID" value="NZ_BAABDX010000001.1"/>
</dbReference>
<evidence type="ECO:0000313" key="2">
    <source>
        <dbReference type="EMBL" id="WEF51686.1"/>
    </source>
</evidence>
<reference evidence="2 3" key="1">
    <citation type="submission" date="2022-11" db="EMBL/GenBank/DDBJ databases">
        <authorList>
            <person name="Siebert D."/>
            <person name="Busche T."/>
            <person name="Saydam E."/>
            <person name="Kalinowski J."/>
            <person name="Ruckert C."/>
            <person name="Blombach B."/>
        </authorList>
    </citation>
    <scope>NUCLEOTIDE SEQUENCE [LARGE SCALE GENOMIC DNA]</scope>
    <source>
        <strain evidence="2 3">DSM 1083</strain>
    </source>
</reference>
<proteinExistence type="predicted"/>
<sequence>MPRRRSDFKPLPVASHPRQVSRAPAGHWQPAFALEPLDGGFRCCLLLKPCDVAGNFRGCALSHGFKDTIFGDTREGAAQSLAEKLKSLPVINGQPDIAALGDPALVAKQWAVELHLKPEDDLKQFLDYLEDMQASAQPQS</sequence>
<feature type="region of interest" description="Disordered" evidence="1">
    <location>
        <begin position="1"/>
        <end position="22"/>
    </location>
</feature>
<keyword evidence="3" id="KW-1185">Reference proteome</keyword>